<dbReference type="GO" id="GO:0034271">
    <property type="term" value="C:phosphatidylinositol 3-kinase complex, class III, type I"/>
    <property type="evidence" value="ECO:0007669"/>
    <property type="project" value="TreeGrafter"/>
</dbReference>
<name>A0A1M8A2L3_MALS4</name>
<dbReference type="Gene3D" id="1.10.418.40">
    <property type="entry name" value="Autophagy protein 6/Beclin 1"/>
    <property type="match status" value="1"/>
</dbReference>
<dbReference type="GO" id="GO:0045324">
    <property type="term" value="P:late endosome to vacuole transport"/>
    <property type="evidence" value="ECO:0007669"/>
    <property type="project" value="TreeGrafter"/>
</dbReference>
<keyword evidence="2" id="KW-0175">Coiled coil</keyword>
<dbReference type="PANTHER" id="PTHR12768">
    <property type="entry name" value="BECLIN 1"/>
    <property type="match status" value="1"/>
</dbReference>
<sequence>MSLVCGQCSKQVEIGEDLSSGEGSVLHDLINEVLLISIQTEPPSFEEISAAWPLPGSARKAIQDHVNATPISDKSTSELKDRNNSWIAHIPPLSESSIQHPLCQGCARACLEQMTARADKVKAEVDTLSLMEREMERLAIVDGDLEMSQEDMSRWRREQDSIAHKIDSMNDEVQSLREVLESYDRDHLLLKKQLKSMETESKDLEQEEEQFWHRYDALQAETEQLASEEARLQELIKYEKLILSSLQSSDAYMDAFCIEEDASGMGTINDLRLGRVLQRSSRADQVDWPEINAALGQTALLLTVLSRLMNYSFKEYRVIPRCSISCIETLGPERATYELYGTNDWQIGRLLHSRRFDHGMVGILVCVKELADFASAVDPSFQLPYSISKDRINDTSIRLQFSQPGSWTRASKYLLFSLRSLLQWALAHQTTLQSRDTTLPSR</sequence>
<dbReference type="AlphaFoldDB" id="A0A1M8A2L3"/>
<dbReference type="Pfam" id="PF17675">
    <property type="entry name" value="APG6_N"/>
    <property type="match status" value="1"/>
</dbReference>
<evidence type="ECO:0000259" key="4">
    <source>
        <dbReference type="Pfam" id="PF17675"/>
    </source>
</evidence>
<evidence type="ECO:0000259" key="3">
    <source>
        <dbReference type="Pfam" id="PF04111"/>
    </source>
</evidence>
<evidence type="ECO:0000256" key="2">
    <source>
        <dbReference type="SAM" id="Coils"/>
    </source>
</evidence>
<dbReference type="EMBL" id="LT671822">
    <property type="protein sequence ID" value="SHO76675.1"/>
    <property type="molecule type" value="Genomic_DNA"/>
</dbReference>
<dbReference type="InterPro" id="IPR038274">
    <property type="entry name" value="Atg6/Beclin_C_sf"/>
</dbReference>
<reference evidence="6" key="1">
    <citation type="journal article" date="2017" name="Nucleic Acids Res.">
        <title>Proteogenomics produces comprehensive and highly accurate protein-coding gene annotation in a complete genome assembly of Malassezia sympodialis.</title>
        <authorList>
            <person name="Zhu Y."/>
            <person name="Engstroem P.G."/>
            <person name="Tellgren-Roth C."/>
            <person name="Baudo C.D."/>
            <person name="Kennell J.C."/>
            <person name="Sun S."/>
            <person name="Billmyre R.B."/>
            <person name="Schroeder M.S."/>
            <person name="Andersson A."/>
            <person name="Holm T."/>
            <person name="Sigurgeirsson B."/>
            <person name="Wu G."/>
            <person name="Sankaranarayanan S.R."/>
            <person name="Siddharthan R."/>
            <person name="Sanyal K."/>
            <person name="Lundeberg J."/>
            <person name="Nystedt B."/>
            <person name="Boekhout T."/>
            <person name="Dawson T.L. Jr."/>
            <person name="Heitman J."/>
            <person name="Scheynius A."/>
            <person name="Lehtioe J."/>
        </authorList>
    </citation>
    <scope>NUCLEOTIDE SEQUENCE [LARGE SCALE GENOMIC DNA]</scope>
    <source>
        <strain evidence="6">ATCC 42132</strain>
    </source>
</reference>
<gene>
    <name evidence="5" type="ORF">MSYG_1013</name>
</gene>
<dbReference type="GO" id="GO:0000407">
    <property type="term" value="C:phagophore assembly site"/>
    <property type="evidence" value="ECO:0007669"/>
    <property type="project" value="TreeGrafter"/>
</dbReference>
<feature type="coiled-coil region" evidence="2">
    <location>
        <begin position="166"/>
        <end position="238"/>
    </location>
</feature>
<dbReference type="Pfam" id="PF04111">
    <property type="entry name" value="APG6"/>
    <property type="match status" value="1"/>
</dbReference>
<dbReference type="OrthoDB" id="20368at2759"/>
<protein>
    <submittedName>
        <fullName evidence="5">Similar to S.cerevisiae protein VPS30 (Subunit of phosphatidylinositol (PtdIns) 3-kinase complexes I and II)</fullName>
    </submittedName>
</protein>
<dbReference type="Proteomes" id="UP000186303">
    <property type="component" value="Chromosome 2"/>
</dbReference>
<accession>A0A1M8A2L3</accession>
<dbReference type="GO" id="GO:0006995">
    <property type="term" value="P:cellular response to nitrogen starvation"/>
    <property type="evidence" value="ECO:0007669"/>
    <property type="project" value="TreeGrafter"/>
</dbReference>
<dbReference type="InterPro" id="IPR040455">
    <property type="entry name" value="Atg6_BARA"/>
</dbReference>
<keyword evidence="6" id="KW-1185">Reference proteome</keyword>
<feature type="domain" description="Atg6 BARA" evidence="3">
    <location>
        <begin position="246"/>
        <end position="425"/>
    </location>
</feature>
<dbReference type="GO" id="GO:0043548">
    <property type="term" value="F:phosphatidylinositol 3-kinase binding"/>
    <property type="evidence" value="ECO:0007669"/>
    <property type="project" value="TreeGrafter"/>
</dbReference>
<dbReference type="PANTHER" id="PTHR12768:SF4">
    <property type="entry name" value="BECLIN-1"/>
    <property type="match status" value="1"/>
</dbReference>
<dbReference type="GO" id="GO:0016301">
    <property type="term" value="F:kinase activity"/>
    <property type="evidence" value="ECO:0007669"/>
    <property type="project" value="UniProtKB-KW"/>
</dbReference>
<organism evidence="5 6">
    <name type="scientific">Malassezia sympodialis (strain ATCC 42132)</name>
    <name type="common">Atopic eczema-associated yeast</name>
    <dbReference type="NCBI Taxonomy" id="1230383"/>
    <lineage>
        <taxon>Eukaryota</taxon>
        <taxon>Fungi</taxon>
        <taxon>Dikarya</taxon>
        <taxon>Basidiomycota</taxon>
        <taxon>Ustilaginomycotina</taxon>
        <taxon>Malasseziomycetes</taxon>
        <taxon>Malasseziales</taxon>
        <taxon>Malasseziaceae</taxon>
        <taxon>Malassezia</taxon>
    </lineage>
</organism>
<dbReference type="GO" id="GO:0000423">
    <property type="term" value="P:mitophagy"/>
    <property type="evidence" value="ECO:0007669"/>
    <property type="project" value="TreeGrafter"/>
</dbReference>
<comment type="similarity">
    <text evidence="1">Belongs to the beclin family.</text>
</comment>
<keyword evidence="5" id="KW-0418">Kinase</keyword>
<evidence type="ECO:0000313" key="5">
    <source>
        <dbReference type="EMBL" id="SHO76675.1"/>
    </source>
</evidence>
<dbReference type="InterPro" id="IPR041691">
    <property type="entry name" value="Atg6/beclin_CC"/>
</dbReference>
<dbReference type="OMA" id="WTKAMKC"/>
<dbReference type="GO" id="GO:0000045">
    <property type="term" value="P:autophagosome assembly"/>
    <property type="evidence" value="ECO:0007669"/>
    <property type="project" value="TreeGrafter"/>
</dbReference>
<evidence type="ECO:0000313" key="6">
    <source>
        <dbReference type="Proteomes" id="UP000186303"/>
    </source>
</evidence>
<dbReference type="VEuPathDB" id="FungiDB:MSYG_1013"/>
<dbReference type="STRING" id="1230383.A0A1M8A2L3"/>
<feature type="domain" description="Atg6/beclin coiled-coil" evidence="4">
    <location>
        <begin position="101"/>
        <end position="238"/>
    </location>
</feature>
<keyword evidence="5" id="KW-0808">Transferase</keyword>
<dbReference type="GO" id="GO:0030674">
    <property type="term" value="F:protein-macromolecule adaptor activity"/>
    <property type="evidence" value="ECO:0007669"/>
    <property type="project" value="TreeGrafter"/>
</dbReference>
<dbReference type="GO" id="GO:0034272">
    <property type="term" value="C:phosphatidylinositol 3-kinase complex, class III, type II"/>
    <property type="evidence" value="ECO:0007669"/>
    <property type="project" value="TreeGrafter"/>
</dbReference>
<proteinExistence type="inferred from homology"/>
<dbReference type="InterPro" id="IPR007243">
    <property type="entry name" value="Atg6/Beclin"/>
</dbReference>
<evidence type="ECO:0000256" key="1">
    <source>
        <dbReference type="ARBA" id="ARBA00005965"/>
    </source>
</evidence>